<evidence type="ECO:0000256" key="9">
    <source>
        <dbReference type="ARBA" id="ARBA00023180"/>
    </source>
</evidence>
<evidence type="ECO:0000256" key="6">
    <source>
        <dbReference type="ARBA" id="ARBA00022989"/>
    </source>
</evidence>
<keyword evidence="8" id="KW-0472">Membrane</keyword>
<keyword evidence="5" id="KW-0735">Signal-anchor</keyword>
<keyword evidence="7" id="KW-0333">Golgi apparatus</keyword>
<evidence type="ECO:0000256" key="7">
    <source>
        <dbReference type="ARBA" id="ARBA00023034"/>
    </source>
</evidence>
<keyword evidence="3" id="KW-0808">Transferase</keyword>
<keyword evidence="6" id="KW-1133">Transmembrane helix</keyword>
<evidence type="ECO:0000256" key="5">
    <source>
        <dbReference type="ARBA" id="ARBA00022968"/>
    </source>
</evidence>
<organism evidence="10 11">
    <name type="scientific">Owenia fusiformis</name>
    <name type="common">Polychaete worm</name>
    <dbReference type="NCBI Taxonomy" id="6347"/>
    <lineage>
        <taxon>Eukaryota</taxon>
        <taxon>Metazoa</taxon>
        <taxon>Spiralia</taxon>
        <taxon>Lophotrochozoa</taxon>
        <taxon>Annelida</taxon>
        <taxon>Polychaeta</taxon>
        <taxon>Sedentaria</taxon>
        <taxon>Canalipalpata</taxon>
        <taxon>Sabellida</taxon>
        <taxon>Oweniida</taxon>
        <taxon>Oweniidae</taxon>
        <taxon>Owenia</taxon>
    </lineage>
</organism>
<dbReference type="AlphaFoldDB" id="A0A8J1T9U1"/>
<evidence type="ECO:0000256" key="1">
    <source>
        <dbReference type="ARBA" id="ARBA00004323"/>
    </source>
</evidence>
<dbReference type="PANTHER" id="PTHR14647:SF87">
    <property type="entry name" value="PUTATIVE-RELATED"/>
    <property type="match status" value="1"/>
</dbReference>
<dbReference type="InterPro" id="IPR027417">
    <property type="entry name" value="P-loop_NTPase"/>
</dbReference>
<evidence type="ECO:0000256" key="2">
    <source>
        <dbReference type="ARBA" id="ARBA00008124"/>
    </source>
</evidence>
<sequence length="402" mass="47196">MKVLLNKKLFIFLSLGIISIAFIAHHQSLRQLGKESTVNEKQQDQIETKETTELWKRDNIQQQLNGNVVGKCKPVKNLVFIKVEKCGGSTLSNIFLRFGERQNLSFVLPEPGRSNITKKILYEHIGRCVNMIVHHSTYDGKLMQRIMPQDTVYIGVIREPLNHLKSFYNYHNFGNKQSMPGLARFEENPWKFMNQLGNLQNRQSVRYGWANNGAMSNKSAWDFVKMIDRKFDIVLISDHMKESLVLLKDVLCWSWEDMLYVSHKVANESAAIRYLKKEGRRESSSLDHAQNRILAKANLRRFSMVDYAMFDFFNHSLWQNIKMKGGKFQKDLAHFDEKLKIIQKTCKYTEDDLTLTEKYLDKIIHLSPSSPEYRCHRMLLPPIYYSKYILHPKREHNTCIRN</sequence>
<reference evidence="10" key="1">
    <citation type="submission" date="2022-03" db="EMBL/GenBank/DDBJ databases">
        <authorList>
            <person name="Martin C."/>
        </authorList>
    </citation>
    <scope>NUCLEOTIDE SEQUENCE</scope>
</reference>
<evidence type="ECO:0000256" key="4">
    <source>
        <dbReference type="ARBA" id="ARBA00022692"/>
    </source>
</evidence>
<dbReference type="GO" id="GO:0000139">
    <property type="term" value="C:Golgi membrane"/>
    <property type="evidence" value="ECO:0007669"/>
    <property type="project" value="UniProtKB-SubCell"/>
</dbReference>
<dbReference type="EMBL" id="CAIIXF020000011">
    <property type="protein sequence ID" value="CAH1800195.1"/>
    <property type="molecule type" value="Genomic_DNA"/>
</dbReference>
<dbReference type="GO" id="GO:0009247">
    <property type="term" value="P:glycolipid biosynthetic process"/>
    <property type="evidence" value="ECO:0007669"/>
    <property type="project" value="InterPro"/>
</dbReference>
<dbReference type="OrthoDB" id="26525at2759"/>
<dbReference type="PANTHER" id="PTHR14647">
    <property type="entry name" value="GALACTOSE-3-O-SULFOTRANSFERASE"/>
    <property type="match status" value="1"/>
</dbReference>
<dbReference type="InterPro" id="IPR009729">
    <property type="entry name" value="Gal-3-0_sulfotransfrase"/>
</dbReference>
<dbReference type="Pfam" id="PF06990">
    <property type="entry name" value="Gal-3-0_sulfotr"/>
    <property type="match status" value="1"/>
</dbReference>
<comment type="caution">
    <text evidence="10">The sequence shown here is derived from an EMBL/GenBank/DDBJ whole genome shotgun (WGS) entry which is preliminary data.</text>
</comment>
<keyword evidence="4" id="KW-0812">Transmembrane</keyword>
<evidence type="ECO:0000313" key="10">
    <source>
        <dbReference type="EMBL" id="CAH1800195.1"/>
    </source>
</evidence>
<proteinExistence type="inferred from homology"/>
<dbReference type="Proteomes" id="UP000749559">
    <property type="component" value="Unassembled WGS sequence"/>
</dbReference>
<evidence type="ECO:0000313" key="11">
    <source>
        <dbReference type="Proteomes" id="UP000749559"/>
    </source>
</evidence>
<evidence type="ECO:0000256" key="8">
    <source>
        <dbReference type="ARBA" id="ARBA00023136"/>
    </source>
</evidence>
<dbReference type="Gene3D" id="3.40.50.300">
    <property type="entry name" value="P-loop containing nucleotide triphosphate hydrolases"/>
    <property type="match status" value="1"/>
</dbReference>
<comment type="similarity">
    <text evidence="2">Belongs to the galactose-3-O-sulfotransferase family.</text>
</comment>
<accession>A0A8J1T9U1</accession>
<keyword evidence="9" id="KW-0325">Glycoprotein</keyword>
<protein>
    <submittedName>
        <fullName evidence="10">Uncharacterized protein</fullName>
    </submittedName>
</protein>
<name>A0A8J1T9U1_OWEFU</name>
<gene>
    <name evidence="10" type="ORF">OFUS_LOCUS24119</name>
</gene>
<comment type="subcellular location">
    <subcellularLocation>
        <location evidence="1">Golgi apparatus membrane</location>
        <topology evidence="1">Single-pass type II membrane protein</topology>
    </subcellularLocation>
</comment>
<keyword evidence="11" id="KW-1185">Reference proteome</keyword>
<evidence type="ECO:0000256" key="3">
    <source>
        <dbReference type="ARBA" id="ARBA00022679"/>
    </source>
</evidence>
<dbReference type="GO" id="GO:0001733">
    <property type="term" value="F:galactosylceramide sulfotransferase activity"/>
    <property type="evidence" value="ECO:0007669"/>
    <property type="project" value="InterPro"/>
</dbReference>